<dbReference type="PROSITE" id="PS51194">
    <property type="entry name" value="HELICASE_CTER"/>
    <property type="match status" value="1"/>
</dbReference>
<feature type="region of interest" description="Disordered" evidence="5">
    <location>
        <begin position="721"/>
        <end position="741"/>
    </location>
</feature>
<evidence type="ECO:0000256" key="4">
    <source>
        <dbReference type="ARBA" id="ARBA00022840"/>
    </source>
</evidence>
<dbReference type="PANTHER" id="PTHR12131:SF1">
    <property type="entry name" value="ATP-DEPENDENT RNA HELICASE SUPV3L1, MITOCHONDRIAL-RELATED"/>
    <property type="match status" value="1"/>
</dbReference>
<evidence type="ECO:0000256" key="1">
    <source>
        <dbReference type="ARBA" id="ARBA00022741"/>
    </source>
</evidence>
<evidence type="ECO:0000313" key="7">
    <source>
        <dbReference type="EMBL" id="MBH0111478.1"/>
    </source>
</evidence>
<dbReference type="Gene3D" id="3.40.50.300">
    <property type="entry name" value="P-loop containing nucleotide triphosphate hydrolases"/>
    <property type="match status" value="2"/>
</dbReference>
<evidence type="ECO:0000259" key="6">
    <source>
        <dbReference type="PROSITE" id="PS51194"/>
    </source>
</evidence>
<dbReference type="Proteomes" id="UP000617634">
    <property type="component" value="Unassembled WGS sequence"/>
</dbReference>
<feature type="region of interest" description="Disordered" evidence="5">
    <location>
        <begin position="272"/>
        <end position="297"/>
    </location>
</feature>
<organism evidence="7 8">
    <name type="scientific">Novosphingobium aureum</name>
    <dbReference type="NCBI Taxonomy" id="2792964"/>
    <lineage>
        <taxon>Bacteria</taxon>
        <taxon>Pseudomonadati</taxon>
        <taxon>Pseudomonadota</taxon>
        <taxon>Alphaproteobacteria</taxon>
        <taxon>Sphingomonadales</taxon>
        <taxon>Sphingomonadaceae</taxon>
        <taxon>Novosphingobium</taxon>
    </lineage>
</organism>
<dbReference type="PANTHER" id="PTHR12131">
    <property type="entry name" value="ATP-DEPENDENT RNA AND DNA HELICASE"/>
    <property type="match status" value="1"/>
</dbReference>
<dbReference type="InterPro" id="IPR001650">
    <property type="entry name" value="Helicase_C-like"/>
</dbReference>
<name>A0A931H9H0_9SPHN</name>
<keyword evidence="3 7" id="KW-0347">Helicase</keyword>
<dbReference type="AlphaFoldDB" id="A0A931H9H0"/>
<dbReference type="Pfam" id="PF00271">
    <property type="entry name" value="Helicase_C"/>
    <property type="match status" value="1"/>
</dbReference>
<dbReference type="SUPFAM" id="SSF52540">
    <property type="entry name" value="P-loop containing nucleoside triphosphate hydrolases"/>
    <property type="match status" value="2"/>
</dbReference>
<dbReference type="RefSeq" id="WP_197159853.1">
    <property type="nucleotide sequence ID" value="NZ_JADZGI010000001.1"/>
</dbReference>
<dbReference type="InterPro" id="IPR027417">
    <property type="entry name" value="P-loop_NTPase"/>
</dbReference>
<dbReference type="SMART" id="SM00490">
    <property type="entry name" value="HELICc"/>
    <property type="match status" value="1"/>
</dbReference>
<dbReference type="GO" id="GO:0016787">
    <property type="term" value="F:hydrolase activity"/>
    <property type="evidence" value="ECO:0007669"/>
    <property type="project" value="UniProtKB-KW"/>
</dbReference>
<dbReference type="InterPro" id="IPR055206">
    <property type="entry name" value="DEXQc_SUV3"/>
</dbReference>
<feature type="compositionally biased region" description="Polar residues" evidence="5">
    <location>
        <begin position="800"/>
        <end position="816"/>
    </location>
</feature>
<dbReference type="GO" id="GO:0004386">
    <property type="term" value="F:helicase activity"/>
    <property type="evidence" value="ECO:0007669"/>
    <property type="project" value="UniProtKB-KW"/>
</dbReference>
<proteinExistence type="predicted"/>
<dbReference type="GO" id="GO:0005524">
    <property type="term" value="F:ATP binding"/>
    <property type="evidence" value="ECO:0007669"/>
    <property type="project" value="UniProtKB-KW"/>
</dbReference>
<evidence type="ECO:0000256" key="2">
    <source>
        <dbReference type="ARBA" id="ARBA00022801"/>
    </source>
</evidence>
<keyword evidence="4" id="KW-0067">ATP-binding</keyword>
<dbReference type="EMBL" id="JADZGI010000001">
    <property type="protein sequence ID" value="MBH0111478.1"/>
    <property type="molecule type" value="Genomic_DNA"/>
</dbReference>
<feature type="domain" description="Helicase C-terminal" evidence="6">
    <location>
        <begin position="165"/>
        <end position="322"/>
    </location>
</feature>
<reference evidence="7" key="1">
    <citation type="submission" date="2020-11" db="EMBL/GenBank/DDBJ databases">
        <title>Novosphingobium aureum sp. nov., a marine bacterium isolated from sediment of a salt flat.</title>
        <authorList>
            <person name="Yoo Y."/>
            <person name="Kim J.-J."/>
        </authorList>
    </citation>
    <scope>NUCLEOTIDE SEQUENCE</scope>
    <source>
        <strain evidence="7">YJ-S2-02</strain>
    </source>
</reference>
<comment type="caution">
    <text evidence="7">The sequence shown here is derived from an EMBL/GenBank/DDBJ whole genome shotgun (WGS) entry which is preliminary data.</text>
</comment>
<gene>
    <name evidence="7" type="ORF">I5E68_00750</name>
</gene>
<feature type="region of interest" description="Disordered" evidence="5">
    <location>
        <begin position="766"/>
        <end position="864"/>
    </location>
</feature>
<evidence type="ECO:0000256" key="5">
    <source>
        <dbReference type="SAM" id="MobiDB-lite"/>
    </source>
</evidence>
<feature type="region of interest" description="Disordered" evidence="5">
    <location>
        <begin position="882"/>
        <end position="922"/>
    </location>
</feature>
<dbReference type="InterPro" id="IPR050699">
    <property type="entry name" value="RNA-DNA_Helicase"/>
</dbReference>
<protein>
    <submittedName>
        <fullName evidence="7">Helicase</fullName>
    </submittedName>
</protein>
<sequence>MVHKAHASVRKDASEGVKAVLGPTNTGKTHLAIERMCAHSSGMIGFPLRLLAREVYDRVCAIKGEQNVALITGEERIEPRHARYLLCTAEAMPVTDRSMAFVAIDEAQLGADRERGHVFTDRLLHARGREETLILGSSALEPMVKALVPGVEVVTRPRFSTLSHVPPKKLSRVPPRSAIVAFSAEQVYAIAEMLRRFRGGAAVVMGALSPQTRNAQVALYQSGEVDYLVATDAIGMGLNLDVEHVAFAGLSKFDGQRQRRLTSAEMAQIAGRAGRHQTDGTFGTLSGSGGTHGGRRGEELEFEPEEIYAIEEHRFPPLTKLFWREPEPRFDSIAHLVADLETPPDRPELVIAPEAIDLAVLKRLADEPAIHDSVRSPVQVERFWQACRLPDFRQQGVETHSRFVARLWQDLRHGELGADFVAQQIAQLDRTGGDIDTLQGRIAAIRSWAYIAQRPDWVLARDEMAARARAVESRLSDALHGKLTERFINRRTAVLMKKLGPDSDLLTVRLEDEEVLVEGEHIGSLRGFTFKVDPGARLTDRKLLLAAAERHLPGLLEVRAEDLSRQIHEGNAPLTLEKGVLAWEGETLATLAQGRTFLTPVLVPDRVLDTVPAPARKTLVAALEAWLAKALEPLAPLDKLDEASRSQDSGPELRALLIQLVEHGGMLAREHSGLDKLDKGQRTMLARIGVRVGALDLFVPAMLRPAPITLWRELASVAGRKTRGGAPEAEMPPAIDAGKRERVPGYRGVGKQLVRLDMAEKLLREAHGAREQAREAAAKAPERKPEDESENKQAEPAPAQDTSASPETGEQPSTEAPQDAPAPAETGKQRKSGRGGKSRDRKGGAAGKQGRAARNASFTLDPARAVSMGLTTASYARLLRLGGFQPSSPRPLAENAFGPPEPVRWSWRPPRRQVEQARPVKAREGSAFAALADMVR</sequence>
<accession>A0A931H9H0</accession>
<dbReference type="Pfam" id="PF22527">
    <property type="entry name" value="DEXQc_Suv3"/>
    <property type="match status" value="1"/>
</dbReference>
<keyword evidence="1" id="KW-0547">Nucleotide-binding</keyword>
<keyword evidence="2" id="KW-0378">Hydrolase</keyword>
<evidence type="ECO:0000313" key="8">
    <source>
        <dbReference type="Proteomes" id="UP000617634"/>
    </source>
</evidence>
<feature type="compositionally biased region" description="Basic and acidic residues" evidence="5">
    <location>
        <begin position="766"/>
        <end position="793"/>
    </location>
</feature>
<keyword evidence="8" id="KW-1185">Reference proteome</keyword>
<evidence type="ECO:0000256" key="3">
    <source>
        <dbReference type="ARBA" id="ARBA00022806"/>
    </source>
</evidence>